<evidence type="ECO:0000256" key="1">
    <source>
        <dbReference type="ARBA" id="ARBA00000085"/>
    </source>
</evidence>
<dbReference type="InterPro" id="IPR003661">
    <property type="entry name" value="HisK_dim/P_dom"/>
</dbReference>
<dbReference type="GO" id="GO:0005524">
    <property type="term" value="F:ATP binding"/>
    <property type="evidence" value="ECO:0007669"/>
    <property type="project" value="UniProtKB-KW"/>
</dbReference>
<evidence type="ECO:0000256" key="6">
    <source>
        <dbReference type="ARBA" id="ARBA00022777"/>
    </source>
</evidence>
<feature type="domain" description="Histidine kinase" evidence="11">
    <location>
        <begin position="379"/>
        <end position="595"/>
    </location>
</feature>
<dbReference type="Proteomes" id="UP000241885">
    <property type="component" value="Chromosome"/>
</dbReference>
<proteinExistence type="predicted"/>
<evidence type="ECO:0000256" key="2">
    <source>
        <dbReference type="ARBA" id="ARBA00012438"/>
    </source>
</evidence>
<dbReference type="Gene3D" id="1.10.287.130">
    <property type="match status" value="1"/>
</dbReference>
<dbReference type="RefSeq" id="WP_107221300.1">
    <property type="nucleotide sequence ID" value="NZ_CP028339.1"/>
</dbReference>
<dbReference type="EC" id="2.7.13.3" evidence="2"/>
<sequence length="617" mass="66457">MRSTHRAPAAAVTLFCLSVLALCLLLPVRAAAAEVALRIGVLAFLGSEAAVKEWSPVLRRLESALPDHAPTLVQLDHDGLREAIRRGELEFIITNPGHYIELEAEFGASRILTLDAGGGRSPERALAATVVVPAASPLQSLADLHGHRLAIVGRSGFGGFQLLWGELDALGLSPDKDFAALHEVGFPMNGVIDALDAGVADAGVIRSCLLESRPDWQARFRVLSPRTEPGFPCATSTRIYPDWPLAALRHTPPELSRAVAIALLGMTRPDDGLAWAVPADYQAVHELFRRLEIGPYAYLRAPTLMALAERYWPWVGGFALLIIGWIVYTVRVEHLVQARTAALREALAAREALEVRMRGAQEQADHLSRLSVLGELSGTLAHELNQPLAAVTNYANSLVRRADHHRLTEAAVREAAAEIAGQAERAAGILGRIRAFARKRTASREPASPHELVEEAVALFRGMLAQAPAVTVEDALPPTARVEVDRLQIQQVLLNLLKNAWDASRTLPPARQHIAIAIEHTGGSLQIRVRDHGCGLDEHARSRLFEPFFTTKDDGLGLGLSICRSIAEAHGGRLSAETPADGPGALFVLSLPEDGLMDGAPAPHPDTTAPQPARTPP</sequence>
<accession>A0A2R4BP88</accession>
<evidence type="ECO:0000259" key="11">
    <source>
        <dbReference type="PROSITE" id="PS50109"/>
    </source>
</evidence>
<dbReference type="InterPro" id="IPR003594">
    <property type="entry name" value="HATPase_dom"/>
</dbReference>
<dbReference type="KEGG" id="tak:Tharo_2253"/>
<evidence type="ECO:0000313" key="12">
    <source>
        <dbReference type="EMBL" id="AVR89151.1"/>
    </source>
</evidence>
<dbReference type="PANTHER" id="PTHR43065:SF10">
    <property type="entry name" value="PEROXIDE STRESS-ACTIVATED HISTIDINE KINASE MAK3"/>
    <property type="match status" value="1"/>
</dbReference>
<dbReference type="SUPFAM" id="SSF55874">
    <property type="entry name" value="ATPase domain of HSP90 chaperone/DNA topoisomerase II/histidine kinase"/>
    <property type="match status" value="1"/>
</dbReference>
<dbReference type="PANTHER" id="PTHR43065">
    <property type="entry name" value="SENSOR HISTIDINE KINASE"/>
    <property type="match status" value="1"/>
</dbReference>
<dbReference type="InterPro" id="IPR005467">
    <property type="entry name" value="His_kinase_dom"/>
</dbReference>
<keyword evidence="5" id="KW-0547">Nucleotide-binding</keyword>
<keyword evidence="13" id="KW-1185">Reference proteome</keyword>
<name>A0A2R4BP88_THAAR</name>
<dbReference type="Pfam" id="PF00512">
    <property type="entry name" value="HisKA"/>
    <property type="match status" value="1"/>
</dbReference>
<evidence type="ECO:0000256" key="4">
    <source>
        <dbReference type="ARBA" id="ARBA00022679"/>
    </source>
</evidence>
<evidence type="ECO:0000313" key="13">
    <source>
        <dbReference type="Proteomes" id="UP000241885"/>
    </source>
</evidence>
<keyword evidence="8" id="KW-0902">Two-component regulatory system</keyword>
<evidence type="ECO:0000256" key="9">
    <source>
        <dbReference type="SAM" id="Coils"/>
    </source>
</evidence>
<dbReference type="Pfam" id="PF02518">
    <property type="entry name" value="HATPase_c"/>
    <property type="match status" value="1"/>
</dbReference>
<reference evidence="12 13" key="1">
    <citation type="submission" date="2018-03" db="EMBL/GenBank/DDBJ databases">
        <title>Complete genome sequence of Thauera aromatica, a model organism for studying aromatic compound degradation under denitrifying conditions.</title>
        <authorList>
            <person name="Lo H.-Y."/>
            <person name="Goris T."/>
            <person name="Boll M."/>
            <person name="Mueller J.A."/>
        </authorList>
    </citation>
    <scope>NUCLEOTIDE SEQUENCE [LARGE SCALE GENOMIC DNA]</scope>
    <source>
        <strain evidence="12 13">K172</strain>
    </source>
</reference>
<feature type="coiled-coil region" evidence="9">
    <location>
        <begin position="343"/>
        <end position="370"/>
    </location>
</feature>
<dbReference type="Gene3D" id="3.30.565.10">
    <property type="entry name" value="Histidine kinase-like ATPase, C-terminal domain"/>
    <property type="match status" value="1"/>
</dbReference>
<dbReference type="InterPro" id="IPR004358">
    <property type="entry name" value="Sig_transdc_His_kin-like_C"/>
</dbReference>
<dbReference type="SMART" id="SM00387">
    <property type="entry name" value="HATPase_c"/>
    <property type="match status" value="1"/>
</dbReference>
<evidence type="ECO:0000256" key="10">
    <source>
        <dbReference type="SAM" id="MobiDB-lite"/>
    </source>
</evidence>
<feature type="region of interest" description="Disordered" evidence="10">
    <location>
        <begin position="593"/>
        <end position="617"/>
    </location>
</feature>
<gene>
    <name evidence="12" type="ORF">Tharo_2253</name>
</gene>
<dbReference type="SUPFAM" id="SSF47384">
    <property type="entry name" value="Homodimeric domain of signal transducing histidine kinase"/>
    <property type="match status" value="1"/>
</dbReference>
<keyword evidence="4" id="KW-0808">Transferase</keyword>
<dbReference type="InterPro" id="IPR036097">
    <property type="entry name" value="HisK_dim/P_sf"/>
</dbReference>
<dbReference type="GO" id="GO:0000155">
    <property type="term" value="F:phosphorelay sensor kinase activity"/>
    <property type="evidence" value="ECO:0007669"/>
    <property type="project" value="InterPro"/>
</dbReference>
<keyword evidence="9" id="KW-0175">Coiled coil</keyword>
<comment type="catalytic activity">
    <reaction evidence="1">
        <text>ATP + protein L-histidine = ADP + protein N-phospho-L-histidine.</text>
        <dbReference type="EC" id="2.7.13.3"/>
    </reaction>
</comment>
<organism evidence="12 13">
    <name type="scientific">Thauera aromatica K172</name>
    <dbReference type="NCBI Taxonomy" id="44139"/>
    <lineage>
        <taxon>Bacteria</taxon>
        <taxon>Pseudomonadati</taxon>
        <taxon>Pseudomonadota</taxon>
        <taxon>Betaproteobacteria</taxon>
        <taxon>Rhodocyclales</taxon>
        <taxon>Zoogloeaceae</taxon>
        <taxon>Thauera</taxon>
    </lineage>
</organism>
<protein>
    <recommendedName>
        <fullName evidence="2">histidine kinase</fullName>
        <ecNumber evidence="2">2.7.13.3</ecNumber>
    </recommendedName>
</protein>
<dbReference type="SUPFAM" id="SSF53850">
    <property type="entry name" value="Periplasmic binding protein-like II"/>
    <property type="match status" value="1"/>
</dbReference>
<dbReference type="InterPro" id="IPR036890">
    <property type="entry name" value="HATPase_C_sf"/>
</dbReference>
<dbReference type="Gene3D" id="3.40.190.10">
    <property type="entry name" value="Periplasmic binding protein-like II"/>
    <property type="match status" value="2"/>
</dbReference>
<keyword evidence="6 12" id="KW-0418">Kinase</keyword>
<dbReference type="OrthoDB" id="1931120at2"/>
<dbReference type="EMBL" id="CP028339">
    <property type="protein sequence ID" value="AVR89151.1"/>
    <property type="molecule type" value="Genomic_DNA"/>
</dbReference>
<dbReference type="SMART" id="SM00388">
    <property type="entry name" value="HisKA"/>
    <property type="match status" value="1"/>
</dbReference>
<evidence type="ECO:0000256" key="3">
    <source>
        <dbReference type="ARBA" id="ARBA00022553"/>
    </source>
</evidence>
<keyword evidence="7" id="KW-0067">ATP-binding</keyword>
<dbReference type="PROSITE" id="PS50109">
    <property type="entry name" value="HIS_KIN"/>
    <property type="match status" value="1"/>
</dbReference>
<dbReference type="CDD" id="cd00082">
    <property type="entry name" value="HisKA"/>
    <property type="match status" value="1"/>
</dbReference>
<evidence type="ECO:0000256" key="5">
    <source>
        <dbReference type="ARBA" id="ARBA00022741"/>
    </source>
</evidence>
<dbReference type="Pfam" id="PF12974">
    <property type="entry name" value="Phosphonate-bd"/>
    <property type="match status" value="1"/>
</dbReference>
<dbReference type="AlphaFoldDB" id="A0A2R4BP88"/>
<evidence type="ECO:0000256" key="8">
    <source>
        <dbReference type="ARBA" id="ARBA00023012"/>
    </source>
</evidence>
<keyword evidence="3" id="KW-0597">Phosphoprotein</keyword>
<dbReference type="PRINTS" id="PR00344">
    <property type="entry name" value="BCTRLSENSOR"/>
</dbReference>
<evidence type="ECO:0000256" key="7">
    <source>
        <dbReference type="ARBA" id="ARBA00022840"/>
    </source>
</evidence>